<dbReference type="SUPFAM" id="SSF55729">
    <property type="entry name" value="Acyl-CoA N-acyltransferases (Nat)"/>
    <property type="match status" value="1"/>
</dbReference>
<gene>
    <name evidence="2" type="ORF">ACFQ4B_27710</name>
</gene>
<organism evidence="2 3">
    <name type="scientific">Paenibacillus vulneris</name>
    <dbReference type="NCBI Taxonomy" id="1133364"/>
    <lineage>
        <taxon>Bacteria</taxon>
        <taxon>Bacillati</taxon>
        <taxon>Bacillota</taxon>
        <taxon>Bacilli</taxon>
        <taxon>Bacillales</taxon>
        <taxon>Paenibacillaceae</taxon>
        <taxon>Paenibacillus</taxon>
    </lineage>
</organism>
<reference evidence="3" key="1">
    <citation type="journal article" date="2019" name="Int. J. Syst. Evol. Microbiol.">
        <title>The Global Catalogue of Microorganisms (GCM) 10K type strain sequencing project: providing services to taxonomists for standard genome sequencing and annotation.</title>
        <authorList>
            <consortium name="The Broad Institute Genomics Platform"/>
            <consortium name="The Broad Institute Genome Sequencing Center for Infectious Disease"/>
            <person name="Wu L."/>
            <person name="Ma J."/>
        </authorList>
    </citation>
    <scope>NUCLEOTIDE SEQUENCE [LARGE SCALE GENOMIC DNA]</scope>
    <source>
        <strain evidence="3">CCUG 53270</strain>
    </source>
</reference>
<dbReference type="InterPro" id="IPR016181">
    <property type="entry name" value="Acyl_CoA_acyltransferase"/>
</dbReference>
<dbReference type="EC" id="2.3.1.-" evidence="2"/>
<proteinExistence type="predicted"/>
<sequence length="157" mass="17719">MIQPIDIEDNHQVLELLMLQQLSYRVEAERIGFDEIPPLFDSPKTIRESGEQFFGYYEGQQLAGAVSVKQGTKELTICRLMVHPSFFRRGIATQLLQYAEQFAMPGMAVKVSTGTNNEPAVLLYGKHGYEAGQVLEIAPNVTLTVFHKRIPYEKAET</sequence>
<dbReference type="EMBL" id="JBHTLU010000038">
    <property type="protein sequence ID" value="MFD1223914.1"/>
    <property type="molecule type" value="Genomic_DNA"/>
</dbReference>
<dbReference type="Proteomes" id="UP001597180">
    <property type="component" value="Unassembled WGS sequence"/>
</dbReference>
<evidence type="ECO:0000259" key="1">
    <source>
        <dbReference type="PROSITE" id="PS51186"/>
    </source>
</evidence>
<accession>A0ABW3UUG8</accession>
<evidence type="ECO:0000313" key="3">
    <source>
        <dbReference type="Proteomes" id="UP001597180"/>
    </source>
</evidence>
<keyword evidence="2" id="KW-0808">Transferase</keyword>
<dbReference type="CDD" id="cd04301">
    <property type="entry name" value="NAT_SF"/>
    <property type="match status" value="1"/>
</dbReference>
<dbReference type="InterPro" id="IPR000182">
    <property type="entry name" value="GNAT_dom"/>
</dbReference>
<keyword evidence="2" id="KW-0012">Acyltransferase</keyword>
<keyword evidence="3" id="KW-1185">Reference proteome</keyword>
<dbReference type="RefSeq" id="WP_345587403.1">
    <property type="nucleotide sequence ID" value="NZ_BAABJG010000007.1"/>
</dbReference>
<feature type="domain" description="N-acetyltransferase" evidence="1">
    <location>
        <begin position="1"/>
        <end position="151"/>
    </location>
</feature>
<dbReference type="GO" id="GO:0016746">
    <property type="term" value="F:acyltransferase activity"/>
    <property type="evidence" value="ECO:0007669"/>
    <property type="project" value="UniProtKB-KW"/>
</dbReference>
<dbReference type="PROSITE" id="PS51186">
    <property type="entry name" value="GNAT"/>
    <property type="match status" value="1"/>
</dbReference>
<name>A0ABW3UUG8_9BACL</name>
<comment type="caution">
    <text evidence="2">The sequence shown here is derived from an EMBL/GenBank/DDBJ whole genome shotgun (WGS) entry which is preliminary data.</text>
</comment>
<dbReference type="Gene3D" id="3.40.630.30">
    <property type="match status" value="1"/>
</dbReference>
<protein>
    <submittedName>
        <fullName evidence="2">GNAT family N-acetyltransferase</fullName>
        <ecNumber evidence="2">2.3.1.-</ecNumber>
    </submittedName>
</protein>
<evidence type="ECO:0000313" key="2">
    <source>
        <dbReference type="EMBL" id="MFD1223914.1"/>
    </source>
</evidence>
<dbReference type="Pfam" id="PF00583">
    <property type="entry name" value="Acetyltransf_1"/>
    <property type="match status" value="1"/>
</dbReference>